<feature type="transmembrane region" description="Helical" evidence="1">
    <location>
        <begin position="20"/>
        <end position="41"/>
    </location>
</feature>
<dbReference type="EMBL" id="BMMX01000001">
    <property type="protein sequence ID" value="GGK77500.1"/>
    <property type="molecule type" value="Genomic_DNA"/>
</dbReference>
<feature type="transmembrane region" description="Helical" evidence="1">
    <location>
        <begin position="61"/>
        <end position="83"/>
    </location>
</feature>
<dbReference type="AlphaFoldDB" id="A0A8J3FLP5"/>
<proteinExistence type="predicted"/>
<reference evidence="2" key="1">
    <citation type="journal article" date="2014" name="Int. J. Syst. Evol. Microbiol.">
        <title>Complete genome sequence of Corynebacterium casei LMG S-19264T (=DSM 44701T), isolated from a smear-ripened cheese.</title>
        <authorList>
            <consortium name="US DOE Joint Genome Institute (JGI-PGF)"/>
            <person name="Walter F."/>
            <person name="Albersmeier A."/>
            <person name="Kalinowski J."/>
            <person name="Ruckert C."/>
        </authorList>
    </citation>
    <scope>NUCLEOTIDE SEQUENCE</scope>
    <source>
        <strain evidence="2">CGMCC 4.7299</strain>
    </source>
</reference>
<feature type="transmembrane region" description="Helical" evidence="1">
    <location>
        <begin position="104"/>
        <end position="124"/>
    </location>
</feature>
<keyword evidence="1" id="KW-0472">Membrane</keyword>
<gene>
    <name evidence="2" type="ORF">GCM10012284_09390</name>
</gene>
<keyword evidence="1" id="KW-0812">Transmembrane</keyword>
<name>A0A8J3FLP5_9ACTN</name>
<sequence length="190" mass="19562">MQAAGQADHPSSRSPGTRTLLVPVAVGGAAAITIGVYGSLHTPTGVGVSLAGFSSPVTVKVWLASASGMLALVQLASALVMYGRVPGLTAPRWTAGLHRWSGRAAFLLAVPVAVHCLYALGASYQDPRTLLHSLAGCLFFGAFTTKMLILRAPAAPGWALPLAGGLVFVTLAGLWLTASLWFFITVGPQI</sequence>
<dbReference type="Proteomes" id="UP000656042">
    <property type="component" value="Unassembled WGS sequence"/>
</dbReference>
<protein>
    <submittedName>
        <fullName evidence="2">Uncharacterized protein</fullName>
    </submittedName>
</protein>
<keyword evidence="3" id="KW-1185">Reference proteome</keyword>
<keyword evidence="1" id="KW-1133">Transmembrane helix</keyword>
<dbReference type="InterPro" id="IPR045382">
    <property type="entry name" value="DUF6529"/>
</dbReference>
<reference evidence="2" key="2">
    <citation type="submission" date="2020-09" db="EMBL/GenBank/DDBJ databases">
        <authorList>
            <person name="Sun Q."/>
            <person name="Zhou Y."/>
        </authorList>
    </citation>
    <scope>NUCLEOTIDE SEQUENCE</scope>
    <source>
        <strain evidence="2">CGMCC 4.7299</strain>
    </source>
</reference>
<dbReference type="Pfam" id="PF20139">
    <property type="entry name" value="DUF6529"/>
    <property type="match status" value="1"/>
</dbReference>
<organism evidence="2 3">
    <name type="scientific">Mangrovihabitans endophyticus</name>
    <dbReference type="NCBI Taxonomy" id="1751298"/>
    <lineage>
        <taxon>Bacteria</taxon>
        <taxon>Bacillati</taxon>
        <taxon>Actinomycetota</taxon>
        <taxon>Actinomycetes</taxon>
        <taxon>Micromonosporales</taxon>
        <taxon>Micromonosporaceae</taxon>
        <taxon>Mangrovihabitans</taxon>
    </lineage>
</organism>
<evidence type="ECO:0000313" key="2">
    <source>
        <dbReference type="EMBL" id="GGK77500.1"/>
    </source>
</evidence>
<comment type="caution">
    <text evidence="2">The sequence shown here is derived from an EMBL/GenBank/DDBJ whole genome shotgun (WGS) entry which is preliminary data.</text>
</comment>
<dbReference type="RefSeq" id="WP_189077724.1">
    <property type="nucleotide sequence ID" value="NZ_BMMX01000001.1"/>
</dbReference>
<evidence type="ECO:0000313" key="3">
    <source>
        <dbReference type="Proteomes" id="UP000656042"/>
    </source>
</evidence>
<feature type="transmembrane region" description="Helical" evidence="1">
    <location>
        <begin position="130"/>
        <end position="150"/>
    </location>
</feature>
<accession>A0A8J3FLP5</accession>
<feature type="transmembrane region" description="Helical" evidence="1">
    <location>
        <begin position="162"/>
        <end position="184"/>
    </location>
</feature>
<evidence type="ECO:0000256" key="1">
    <source>
        <dbReference type="SAM" id="Phobius"/>
    </source>
</evidence>